<dbReference type="FunFam" id="3.40.50.2300:FF:000145">
    <property type="entry name" value="Glutamate receptor, metabotropic"/>
    <property type="match status" value="1"/>
</dbReference>
<keyword evidence="6 13" id="KW-1133">Transmembrane helix</keyword>
<dbReference type="Gene3D" id="2.10.50.30">
    <property type="entry name" value="GPCR, family 3, nine cysteines domain"/>
    <property type="match status" value="1"/>
</dbReference>
<dbReference type="CDD" id="cd15934">
    <property type="entry name" value="7tmC_mGluRs_group2_3"/>
    <property type="match status" value="1"/>
</dbReference>
<dbReference type="InterPro" id="IPR050726">
    <property type="entry name" value="mGluR"/>
</dbReference>
<feature type="compositionally biased region" description="Acidic residues" evidence="12">
    <location>
        <begin position="1061"/>
        <end position="1070"/>
    </location>
</feature>
<evidence type="ECO:0000256" key="4">
    <source>
        <dbReference type="ARBA" id="ARBA00022692"/>
    </source>
</evidence>
<protein>
    <submittedName>
        <fullName evidence="16">Metabotropic glutamate receptor</fullName>
    </submittedName>
</protein>
<dbReference type="GO" id="GO:0004930">
    <property type="term" value="F:G protein-coupled receptor activity"/>
    <property type="evidence" value="ECO:0007669"/>
    <property type="project" value="UniProtKB-KW"/>
</dbReference>
<evidence type="ECO:0000256" key="12">
    <source>
        <dbReference type="SAM" id="MobiDB-lite"/>
    </source>
</evidence>
<sequence>MLAMMFPNFHTLQFLLVLFMTWPKSSTGNTLAGKQPIAEVPGDIMLGGLFPVHTSGATMCNAINPERGIQRVEAMLFTIDEINNKSELLPGIRLGATIRDTCSASNFGLEQALQFVQSGSKCDNVKWGQQPQQPPSSVVTRGVVGSSYSSVTILVANLFRLFSIPQISYASTSAVLSDKRAFPLFARTVPSDVVQARAMASLVSAHNWTYVSTVRSAGDYGDSGMDAFWKEADKLGVCIAAREVIRPNYGIDELDAIVHVLRHDFAKARVVVLFTGMDHTKLLLDAVRRAGLNDHFVWIASDGWGRENLPVSNNSRVANGALTIEIQSKPVAAFTDHYLNLGYANTRNPWFKEYWEDLFGCTFGDSVRRKRAAMDKAKITAFRTPCARDPKLRLRDKIGSDFKQEAKIQFVYDAVYAFASGLHILQRQLCAGNPHSSNWDKYGCIAKLLNYSGVDFYKLMIKANFTPTHGNMVAFDDNGDGNGQYSIYNYARDPYTGHYDYRLVGDYQGGKLTMRARPIWPGGQSSRLPVSQCSEECGFAEIRRLDKKQQCCWSCEACGADQRVVNLTHCETCAFQHWPSVNRTTCELLELHYIDLSTWFGIVPMTFSSVGIVLTIGIIVTWLVYSETPVVRATGRELAYVQLAGCLVCYACPFVLLSTPSVFTCSLQRILIGLGFAMMYASLLTKTNRIARIFDAAKRTTRRPVYISPRSQLVISGSLITLQLALSAIWFGFDPPDTRIDAIGPSYLVLRCAMKDKSFLISLAYNMILIVVCTAHAVKTRHIPENFNESKFIGFAMYTTCIIWLAFLPMFYATMNNHEANPTSLTVTYFLQIQITTLCISIALSASVMLSCLFLPKLYIIYIHPEKNVRRLTMNNPKAKLRLKELGLKTTVAAEAKCGDKSGPSDLIPDGTGSLGAGVSLLTAQSSNSQTRVSTTLTVTSSTRTDESATALDSVINADVELLKPRLSNQGNDQKSQTSFANVISNPLLINDSVRQLGPKYPLSGPPRKPSIKTADLSIKHAMAVSARQMQNSDFPTPTPLLLDTIPKRLVLSPTYCDETTSMEDDDGGRDDEASTTAGGPMSYQCEASSCSQTVLPHFYHNVPYSPTDSLCSAGTERSSDLYIQSYGDDTQIAPSMTSNSLSVASGSVFSQMRQPPKTISRIDYSKQTVTAL</sequence>
<dbReference type="Gene3D" id="3.40.50.2300">
    <property type="match status" value="2"/>
</dbReference>
<dbReference type="PANTHER" id="PTHR24060">
    <property type="entry name" value="METABOTROPIC GLUTAMATE RECEPTOR"/>
    <property type="match status" value="1"/>
</dbReference>
<dbReference type="PRINTS" id="PR00593">
    <property type="entry name" value="MTABOTROPICR"/>
</dbReference>
<evidence type="ECO:0000256" key="13">
    <source>
        <dbReference type="SAM" id="Phobius"/>
    </source>
</evidence>
<dbReference type="GO" id="GO:0005886">
    <property type="term" value="C:plasma membrane"/>
    <property type="evidence" value="ECO:0007669"/>
    <property type="project" value="UniProtKB-SubCell"/>
</dbReference>
<evidence type="ECO:0000256" key="6">
    <source>
        <dbReference type="ARBA" id="ARBA00022989"/>
    </source>
</evidence>
<evidence type="ECO:0000256" key="11">
    <source>
        <dbReference type="ARBA" id="ARBA00023224"/>
    </source>
</evidence>
<feature type="transmembrane region" description="Helical" evidence="13">
    <location>
        <begin position="792"/>
        <end position="813"/>
    </location>
</feature>
<reference evidence="16" key="1">
    <citation type="submission" date="2019-05" db="EMBL/GenBank/DDBJ databases">
        <title>Annotation for the trematode Fasciolopsis buski.</title>
        <authorList>
            <person name="Choi Y.-J."/>
        </authorList>
    </citation>
    <scope>NUCLEOTIDE SEQUENCE</scope>
    <source>
        <strain evidence="16">HT</strain>
        <tissue evidence="16">Whole worm</tissue>
    </source>
</reference>
<evidence type="ECO:0000256" key="14">
    <source>
        <dbReference type="SAM" id="SignalP"/>
    </source>
</evidence>
<dbReference type="OrthoDB" id="425344at2759"/>
<organism evidence="16 17">
    <name type="scientific">Fasciolopsis buskii</name>
    <dbReference type="NCBI Taxonomy" id="27845"/>
    <lineage>
        <taxon>Eukaryota</taxon>
        <taxon>Metazoa</taxon>
        <taxon>Spiralia</taxon>
        <taxon>Lophotrochozoa</taxon>
        <taxon>Platyhelminthes</taxon>
        <taxon>Trematoda</taxon>
        <taxon>Digenea</taxon>
        <taxon>Plagiorchiida</taxon>
        <taxon>Echinostomata</taxon>
        <taxon>Echinostomatoidea</taxon>
        <taxon>Fasciolidae</taxon>
        <taxon>Fasciolopsis</taxon>
    </lineage>
</organism>
<evidence type="ECO:0000256" key="7">
    <source>
        <dbReference type="ARBA" id="ARBA00023040"/>
    </source>
</evidence>
<comment type="caution">
    <text evidence="16">The sequence shown here is derived from an EMBL/GenBank/DDBJ whole genome shotgun (WGS) entry which is preliminary data.</text>
</comment>
<dbReference type="Proteomes" id="UP000728185">
    <property type="component" value="Unassembled WGS sequence"/>
</dbReference>
<dbReference type="SUPFAM" id="SSF53822">
    <property type="entry name" value="Periplasmic binding protein-like I"/>
    <property type="match status" value="1"/>
</dbReference>
<keyword evidence="10" id="KW-0325">Glycoprotein</keyword>
<feature type="transmembrane region" description="Helical" evidence="13">
    <location>
        <begin position="670"/>
        <end position="691"/>
    </location>
</feature>
<evidence type="ECO:0000256" key="9">
    <source>
        <dbReference type="ARBA" id="ARBA00023170"/>
    </source>
</evidence>
<dbReference type="InterPro" id="IPR028082">
    <property type="entry name" value="Peripla_BP_I"/>
</dbReference>
<feature type="domain" description="G-protein coupled receptors family 3 profile" evidence="15">
    <location>
        <begin position="600"/>
        <end position="877"/>
    </location>
</feature>
<keyword evidence="17" id="KW-1185">Reference proteome</keyword>
<dbReference type="InterPro" id="IPR038550">
    <property type="entry name" value="GPCR_3_9-Cys_sf"/>
</dbReference>
<evidence type="ECO:0000256" key="3">
    <source>
        <dbReference type="ARBA" id="ARBA00022475"/>
    </source>
</evidence>
<evidence type="ECO:0000313" key="16">
    <source>
        <dbReference type="EMBL" id="KAA0189119.1"/>
    </source>
</evidence>
<feature type="transmembrane region" description="Helical" evidence="13">
    <location>
        <begin position="833"/>
        <end position="855"/>
    </location>
</feature>
<keyword evidence="8 13" id="KW-0472">Membrane</keyword>
<comment type="subcellular location">
    <subcellularLocation>
        <location evidence="1">Cell membrane</location>
        <topology evidence="1">Multi-pass membrane protein</topology>
    </subcellularLocation>
</comment>
<dbReference type="InterPro" id="IPR000337">
    <property type="entry name" value="GPCR_3"/>
</dbReference>
<keyword evidence="3" id="KW-1003">Cell membrane</keyword>
<keyword evidence="7" id="KW-0297">G-protein coupled receptor</keyword>
<keyword evidence="4 13" id="KW-0812">Transmembrane</keyword>
<dbReference type="Pfam" id="PF00003">
    <property type="entry name" value="7tm_3"/>
    <property type="match status" value="1"/>
</dbReference>
<dbReference type="PRINTS" id="PR00248">
    <property type="entry name" value="GPCRMGR"/>
</dbReference>
<keyword evidence="5 14" id="KW-0732">Signal</keyword>
<dbReference type="InterPro" id="IPR001828">
    <property type="entry name" value="ANF_lig-bd_rcpt"/>
</dbReference>
<keyword evidence="9 16" id="KW-0675">Receptor</keyword>
<evidence type="ECO:0000256" key="10">
    <source>
        <dbReference type="ARBA" id="ARBA00023180"/>
    </source>
</evidence>
<feature type="transmembrane region" description="Helical" evidence="13">
    <location>
        <begin position="637"/>
        <end position="658"/>
    </location>
</feature>
<dbReference type="CDD" id="cd06362">
    <property type="entry name" value="PBP1_mGluR"/>
    <property type="match status" value="1"/>
</dbReference>
<evidence type="ECO:0000256" key="2">
    <source>
        <dbReference type="ARBA" id="ARBA00007242"/>
    </source>
</evidence>
<evidence type="ECO:0000256" key="8">
    <source>
        <dbReference type="ARBA" id="ARBA00023136"/>
    </source>
</evidence>
<feature type="transmembrane region" description="Helical" evidence="13">
    <location>
        <begin position="759"/>
        <end position="780"/>
    </location>
</feature>
<dbReference type="PROSITE" id="PS50259">
    <property type="entry name" value="G_PROTEIN_RECEP_F3_4"/>
    <property type="match status" value="1"/>
</dbReference>
<dbReference type="InterPro" id="IPR000162">
    <property type="entry name" value="GPCR_3_mtglu_rcpt"/>
</dbReference>
<dbReference type="InterPro" id="IPR017978">
    <property type="entry name" value="GPCR_3_C"/>
</dbReference>
<dbReference type="Pfam" id="PF01094">
    <property type="entry name" value="ANF_receptor"/>
    <property type="match status" value="1"/>
</dbReference>
<evidence type="ECO:0000313" key="17">
    <source>
        <dbReference type="Proteomes" id="UP000728185"/>
    </source>
</evidence>
<evidence type="ECO:0000259" key="15">
    <source>
        <dbReference type="PROSITE" id="PS50259"/>
    </source>
</evidence>
<feature type="signal peptide" evidence="14">
    <location>
        <begin position="1"/>
        <end position="27"/>
    </location>
</feature>
<name>A0A8E0RVK2_9TREM</name>
<dbReference type="AlphaFoldDB" id="A0A8E0RVK2"/>
<feature type="region of interest" description="Disordered" evidence="12">
    <location>
        <begin position="1056"/>
        <end position="1083"/>
    </location>
</feature>
<dbReference type="FunFam" id="2.10.50.30:FF:000004">
    <property type="entry name" value="Taste receptor type 1 member 3-like protein"/>
    <property type="match status" value="1"/>
</dbReference>
<accession>A0A8E0RVK2</accession>
<comment type="similarity">
    <text evidence="2">Belongs to the G-protein coupled receptor 3 family.</text>
</comment>
<dbReference type="EMBL" id="LUCM01007982">
    <property type="protein sequence ID" value="KAA0189119.1"/>
    <property type="molecule type" value="Genomic_DNA"/>
</dbReference>
<keyword evidence="11" id="KW-0807">Transducer</keyword>
<feature type="transmembrane region" description="Helical" evidence="13">
    <location>
        <begin position="599"/>
        <end position="625"/>
    </location>
</feature>
<proteinExistence type="inferred from homology"/>
<feature type="chain" id="PRO_5034313631" evidence="14">
    <location>
        <begin position="28"/>
        <end position="1173"/>
    </location>
</feature>
<evidence type="ECO:0000256" key="1">
    <source>
        <dbReference type="ARBA" id="ARBA00004651"/>
    </source>
</evidence>
<gene>
    <name evidence="16" type="ORF">FBUS_01334</name>
</gene>
<evidence type="ECO:0000256" key="5">
    <source>
        <dbReference type="ARBA" id="ARBA00022729"/>
    </source>
</evidence>